<dbReference type="RefSeq" id="WP_136892959.1">
    <property type="nucleotide sequence ID" value="NZ_SWJE01000003.1"/>
</dbReference>
<dbReference type="OrthoDB" id="8896989at2"/>
<evidence type="ECO:0000313" key="2">
    <source>
        <dbReference type="Proteomes" id="UP000305539"/>
    </source>
</evidence>
<reference evidence="1 2" key="1">
    <citation type="submission" date="2019-04" db="EMBL/GenBank/DDBJ databases">
        <title>Trinickia sp. 7GSK02, isolated from subtropical forest soil.</title>
        <authorList>
            <person name="Gao Z.-H."/>
            <person name="Qiu L.-H."/>
        </authorList>
    </citation>
    <scope>NUCLEOTIDE SEQUENCE [LARGE SCALE GENOMIC DNA]</scope>
    <source>
        <strain evidence="1 2">7GSK02</strain>
    </source>
</reference>
<evidence type="ECO:0000313" key="1">
    <source>
        <dbReference type="EMBL" id="TKC90843.1"/>
    </source>
</evidence>
<protein>
    <submittedName>
        <fullName evidence="1">Uncharacterized protein</fullName>
    </submittedName>
</protein>
<dbReference type="EMBL" id="SWJE01000003">
    <property type="protein sequence ID" value="TKC90843.1"/>
    <property type="molecule type" value="Genomic_DNA"/>
</dbReference>
<sequence length="264" mass="29445">MTAADGRILASQNEVRVLRALNRFGWLRTKDLAALLWQPWARKPAGEPDMRPQVPTASARLMAQRTLRRLYHARQVLRSQAPDGSLIYALATAGVRRLAQLGVPAATGKDLVRRFSAAQYRHRCIANEIAISGIVAGFRTSTEREIAMDKWLGGELGVAGKKPDVLLQGNGQVWWVEVERSRRNASDRARLHAFLAAVLHDAGQSAGPVLLDGQRWAKVIFICTSAFRARLVRELEGAGWTEAAIKRLTCFVDELYSFVDIMFW</sequence>
<keyword evidence="2" id="KW-1185">Reference proteome</keyword>
<dbReference type="AlphaFoldDB" id="A0A4U1IB88"/>
<proteinExistence type="predicted"/>
<comment type="caution">
    <text evidence="1">The sequence shown here is derived from an EMBL/GenBank/DDBJ whole genome shotgun (WGS) entry which is preliminary data.</text>
</comment>
<dbReference type="Proteomes" id="UP000305539">
    <property type="component" value="Unassembled WGS sequence"/>
</dbReference>
<name>A0A4U1IB88_9BURK</name>
<organism evidence="1 2">
    <name type="scientific">Trinickia terrae</name>
    <dbReference type="NCBI Taxonomy" id="2571161"/>
    <lineage>
        <taxon>Bacteria</taxon>
        <taxon>Pseudomonadati</taxon>
        <taxon>Pseudomonadota</taxon>
        <taxon>Betaproteobacteria</taxon>
        <taxon>Burkholderiales</taxon>
        <taxon>Burkholderiaceae</taxon>
        <taxon>Trinickia</taxon>
    </lineage>
</organism>
<gene>
    <name evidence="1" type="ORF">FAZ69_05540</name>
</gene>
<accession>A0A4U1IB88</accession>